<accession>A0A7W7F7B5</accession>
<evidence type="ECO:0000313" key="3">
    <source>
        <dbReference type="Proteomes" id="UP000566324"/>
    </source>
</evidence>
<protein>
    <submittedName>
        <fullName evidence="2">mRNA interferase RelE/StbE</fullName>
    </submittedName>
</protein>
<dbReference type="Proteomes" id="UP000566324">
    <property type="component" value="Unassembled WGS sequence"/>
</dbReference>
<evidence type="ECO:0000256" key="1">
    <source>
        <dbReference type="ARBA" id="ARBA00022649"/>
    </source>
</evidence>
<keyword evidence="3" id="KW-1185">Reference proteome</keyword>
<dbReference type="EMBL" id="JACHNZ010000001">
    <property type="protein sequence ID" value="MBB4630473.1"/>
    <property type="molecule type" value="Genomic_DNA"/>
</dbReference>
<comment type="caution">
    <text evidence="2">The sequence shown here is derived from an EMBL/GenBank/DDBJ whole genome shotgun (WGS) entry which is preliminary data.</text>
</comment>
<organism evidence="2 3">
    <name type="scientific">Sphingosinicella soli</name>
    <dbReference type="NCBI Taxonomy" id="333708"/>
    <lineage>
        <taxon>Bacteria</taxon>
        <taxon>Pseudomonadati</taxon>
        <taxon>Pseudomonadota</taxon>
        <taxon>Alphaproteobacteria</taxon>
        <taxon>Sphingomonadales</taxon>
        <taxon>Sphingosinicellaceae</taxon>
        <taxon>Sphingosinicella</taxon>
    </lineage>
</organism>
<dbReference type="Gene3D" id="3.30.2310.20">
    <property type="entry name" value="RelE-like"/>
    <property type="match status" value="1"/>
</dbReference>
<dbReference type="Pfam" id="PF05016">
    <property type="entry name" value="ParE_toxin"/>
    <property type="match status" value="1"/>
</dbReference>
<name>A0A7W7F7B5_9SPHN</name>
<gene>
    <name evidence="2" type="ORF">GGQ98_000074</name>
</gene>
<dbReference type="RefSeq" id="WP_184063413.1">
    <property type="nucleotide sequence ID" value="NZ_JACHNZ010000001.1"/>
</dbReference>
<dbReference type="InterPro" id="IPR007712">
    <property type="entry name" value="RelE/ParE_toxin"/>
</dbReference>
<dbReference type="InterPro" id="IPR035093">
    <property type="entry name" value="RelE/ParE_toxin_dom_sf"/>
</dbReference>
<reference evidence="2 3" key="1">
    <citation type="submission" date="2020-08" db="EMBL/GenBank/DDBJ databases">
        <title>Genomic Encyclopedia of Type Strains, Phase IV (KMG-IV): sequencing the most valuable type-strain genomes for metagenomic binning, comparative biology and taxonomic classification.</title>
        <authorList>
            <person name="Goeker M."/>
        </authorList>
    </citation>
    <scope>NUCLEOTIDE SEQUENCE [LARGE SCALE GENOMIC DNA]</scope>
    <source>
        <strain evidence="2 3">DSM 17328</strain>
    </source>
</reference>
<dbReference type="SUPFAM" id="SSF143011">
    <property type="entry name" value="RelE-like"/>
    <property type="match status" value="1"/>
</dbReference>
<keyword evidence="1" id="KW-1277">Toxin-antitoxin system</keyword>
<evidence type="ECO:0000313" key="2">
    <source>
        <dbReference type="EMBL" id="MBB4630473.1"/>
    </source>
</evidence>
<sequence>MDVRFSKTAMRALLRCGKRSLIREKINQLARDPESLAANVTPLKGRPEQRLRVQDWRIIFRIEEATLWIDDIGPRGSVYKD</sequence>
<proteinExistence type="predicted"/>
<dbReference type="AlphaFoldDB" id="A0A7W7F7B5"/>